<proteinExistence type="predicted"/>
<feature type="signal peptide" evidence="1">
    <location>
        <begin position="1"/>
        <end position="21"/>
    </location>
</feature>
<gene>
    <name evidence="2" type="ORF">E6O75_ATG00123</name>
</gene>
<sequence>MHFSLFSLTLTLTTLTAPILATPYHGQYNLPQDKTIPSTLPETHVYPTSTTNITAPSLSSSAGHGGYGYIHDHPLTNSTSTETKSKTAHAVLPSGTGTGTAATSVSSFDPFTGASAPIKGASLALVIVAGVVVGWF</sequence>
<comment type="caution">
    <text evidence="2">The sequence shown here is derived from an EMBL/GenBank/DDBJ whole genome shotgun (WGS) entry which is preliminary data.</text>
</comment>
<evidence type="ECO:0000313" key="2">
    <source>
        <dbReference type="EMBL" id="TID27356.1"/>
    </source>
</evidence>
<name>A0A4Z1PFJ6_9PEZI</name>
<protein>
    <submittedName>
        <fullName evidence="2">Transcriptional regulatory protein</fullName>
    </submittedName>
</protein>
<organism evidence="2 3">
    <name type="scientific">Venturia nashicola</name>
    <dbReference type="NCBI Taxonomy" id="86259"/>
    <lineage>
        <taxon>Eukaryota</taxon>
        <taxon>Fungi</taxon>
        <taxon>Dikarya</taxon>
        <taxon>Ascomycota</taxon>
        <taxon>Pezizomycotina</taxon>
        <taxon>Dothideomycetes</taxon>
        <taxon>Pleosporomycetidae</taxon>
        <taxon>Venturiales</taxon>
        <taxon>Venturiaceae</taxon>
        <taxon>Venturia</taxon>
    </lineage>
</organism>
<dbReference type="AlphaFoldDB" id="A0A4Z1PFJ6"/>
<evidence type="ECO:0000313" key="3">
    <source>
        <dbReference type="Proteomes" id="UP000298493"/>
    </source>
</evidence>
<keyword evidence="3" id="KW-1185">Reference proteome</keyword>
<dbReference type="EMBL" id="SNSC02000001">
    <property type="protein sequence ID" value="TID27356.1"/>
    <property type="molecule type" value="Genomic_DNA"/>
</dbReference>
<keyword evidence="1" id="KW-0732">Signal</keyword>
<evidence type="ECO:0000256" key="1">
    <source>
        <dbReference type="SAM" id="SignalP"/>
    </source>
</evidence>
<accession>A0A4Z1PFJ6</accession>
<feature type="chain" id="PRO_5021404790" evidence="1">
    <location>
        <begin position="22"/>
        <end position="136"/>
    </location>
</feature>
<reference evidence="2 3" key="1">
    <citation type="submission" date="2019-04" db="EMBL/GenBank/DDBJ databases">
        <title>High contiguity whole genome sequence and gene annotation resource for two Venturia nashicola isolates.</title>
        <authorList>
            <person name="Prokchorchik M."/>
            <person name="Won K."/>
            <person name="Lee Y."/>
            <person name="Choi E.D."/>
            <person name="Segonzac C."/>
            <person name="Sohn K.H."/>
        </authorList>
    </citation>
    <scope>NUCLEOTIDE SEQUENCE [LARGE SCALE GENOMIC DNA]</scope>
    <source>
        <strain evidence="2 3">PRI2</strain>
    </source>
</reference>
<dbReference type="Proteomes" id="UP000298493">
    <property type="component" value="Unassembled WGS sequence"/>
</dbReference>